<keyword evidence="8" id="KW-1185">Reference proteome</keyword>
<evidence type="ECO:0000313" key="7">
    <source>
        <dbReference type="EMBL" id="CAD8128412.1"/>
    </source>
</evidence>
<evidence type="ECO:0000256" key="2">
    <source>
        <dbReference type="ARBA" id="ARBA00022679"/>
    </source>
</evidence>
<dbReference type="AlphaFoldDB" id="A0A8S1RM92"/>
<evidence type="ECO:0000256" key="3">
    <source>
        <dbReference type="ARBA" id="ARBA00022741"/>
    </source>
</evidence>
<name>A0A8S1RM92_9CILI</name>
<reference evidence="7" key="1">
    <citation type="submission" date="2021-01" db="EMBL/GenBank/DDBJ databases">
        <authorList>
            <consortium name="Genoscope - CEA"/>
            <person name="William W."/>
        </authorList>
    </citation>
    <scope>NUCLEOTIDE SEQUENCE</scope>
</reference>
<dbReference type="GO" id="GO:0004674">
    <property type="term" value="F:protein serine/threonine kinase activity"/>
    <property type="evidence" value="ECO:0007669"/>
    <property type="project" value="UniProtKB-EC"/>
</dbReference>
<keyword evidence="4" id="KW-0418">Kinase</keyword>
<protein>
    <recommendedName>
        <fullName evidence="1">non-specific serine/threonine protein kinase</fullName>
        <ecNumber evidence="1">2.7.11.1</ecNumber>
    </recommendedName>
</protein>
<dbReference type="EMBL" id="CAJJDN010000188">
    <property type="protein sequence ID" value="CAD8128412.1"/>
    <property type="molecule type" value="Genomic_DNA"/>
</dbReference>
<proteinExistence type="predicted"/>
<evidence type="ECO:0000256" key="5">
    <source>
        <dbReference type="ARBA" id="ARBA00022840"/>
    </source>
</evidence>
<dbReference type="OrthoDB" id="248923at2759"/>
<evidence type="ECO:0000256" key="1">
    <source>
        <dbReference type="ARBA" id="ARBA00012513"/>
    </source>
</evidence>
<evidence type="ECO:0000256" key="6">
    <source>
        <dbReference type="SAM" id="MobiDB-lite"/>
    </source>
</evidence>
<dbReference type="GO" id="GO:0005524">
    <property type="term" value="F:ATP binding"/>
    <property type="evidence" value="ECO:0007669"/>
    <property type="project" value="UniProtKB-KW"/>
</dbReference>
<sequence length="344" mass="41171">MIKSTWRFQFIQISQNGLVYTQTGTPYYVSLEVWQDKPYDHKTDIQSLGCVIYYEARALKQPFKTKDMDIFDASASLKQTRLQQTSIILNLRKQAKYYGILLTQKILKMIYKNYQMAITRKGLQANKSDNSLNQYNNNLIESNLKIQMIQYLQINLMKLYIKLIKQITQLEQKDIEKSSNVKQILISLLQNKQFKIISYSRQKIKINVLLTIQFNFFKKIYQRNKDLIFLYKNYYIINILKDRVEHQNQINSNYYAKDVIQSQINNIIHKSYQSSLVHKDNKDEEYYLRKNSSDERNSSNHFNRSKNDLAMLPSSKRPTVLMRIIEEHQQLLFIFYTQTTFYLQ</sequence>
<organism evidence="7 8">
    <name type="scientific">Paramecium sonneborni</name>
    <dbReference type="NCBI Taxonomy" id="65129"/>
    <lineage>
        <taxon>Eukaryota</taxon>
        <taxon>Sar</taxon>
        <taxon>Alveolata</taxon>
        <taxon>Ciliophora</taxon>
        <taxon>Intramacronucleata</taxon>
        <taxon>Oligohymenophorea</taxon>
        <taxon>Peniculida</taxon>
        <taxon>Parameciidae</taxon>
        <taxon>Paramecium</taxon>
    </lineage>
</organism>
<accession>A0A8S1RM92</accession>
<keyword evidence="3" id="KW-0547">Nucleotide-binding</keyword>
<feature type="region of interest" description="Disordered" evidence="6">
    <location>
        <begin position="290"/>
        <end position="310"/>
    </location>
</feature>
<dbReference type="PANTHER" id="PTHR43671:SF13">
    <property type="entry name" value="SERINE_THREONINE-PROTEIN KINASE NEK2"/>
    <property type="match status" value="1"/>
</dbReference>
<gene>
    <name evidence="7" type="ORF">PSON_ATCC_30995.1.T1880045</name>
</gene>
<evidence type="ECO:0000256" key="4">
    <source>
        <dbReference type="ARBA" id="ARBA00022777"/>
    </source>
</evidence>
<dbReference type="InterPro" id="IPR050660">
    <property type="entry name" value="NEK_Ser/Thr_kinase"/>
</dbReference>
<keyword evidence="2" id="KW-0808">Transferase</keyword>
<dbReference type="EC" id="2.7.11.1" evidence="1"/>
<dbReference type="Proteomes" id="UP000692954">
    <property type="component" value="Unassembled WGS sequence"/>
</dbReference>
<comment type="caution">
    <text evidence="7">The sequence shown here is derived from an EMBL/GenBank/DDBJ whole genome shotgun (WGS) entry which is preliminary data.</text>
</comment>
<evidence type="ECO:0000313" key="8">
    <source>
        <dbReference type="Proteomes" id="UP000692954"/>
    </source>
</evidence>
<dbReference type="PANTHER" id="PTHR43671">
    <property type="entry name" value="SERINE/THREONINE-PROTEIN KINASE NEK"/>
    <property type="match status" value="1"/>
</dbReference>
<keyword evidence="5" id="KW-0067">ATP-binding</keyword>